<proteinExistence type="predicted"/>
<dbReference type="InterPro" id="IPR036526">
    <property type="entry name" value="C-N_Hydrolase_sf"/>
</dbReference>
<evidence type="ECO:0000259" key="2">
    <source>
        <dbReference type="PROSITE" id="PS50263"/>
    </source>
</evidence>
<dbReference type="RefSeq" id="WP_004617988.1">
    <property type="nucleotide sequence ID" value="NZ_ACXX02000003.1"/>
</dbReference>
<dbReference type="SUPFAM" id="SSF56317">
    <property type="entry name" value="Carbon-nitrogen hydrolase"/>
    <property type="match status" value="1"/>
</dbReference>
<accession>F1TA13</accession>
<dbReference type="GO" id="GO:0006528">
    <property type="term" value="P:asparagine metabolic process"/>
    <property type="evidence" value="ECO:0007669"/>
    <property type="project" value="TreeGrafter"/>
</dbReference>
<evidence type="ECO:0000256" key="1">
    <source>
        <dbReference type="ARBA" id="ARBA00022801"/>
    </source>
</evidence>
<dbReference type="GO" id="GO:0006541">
    <property type="term" value="P:glutamine metabolic process"/>
    <property type="evidence" value="ECO:0007669"/>
    <property type="project" value="TreeGrafter"/>
</dbReference>
<dbReference type="Proteomes" id="UP000003860">
    <property type="component" value="Unassembled WGS sequence"/>
</dbReference>
<dbReference type="GO" id="GO:0006107">
    <property type="term" value="P:oxaloacetate metabolic process"/>
    <property type="evidence" value="ECO:0007669"/>
    <property type="project" value="TreeGrafter"/>
</dbReference>
<dbReference type="InterPro" id="IPR045254">
    <property type="entry name" value="Nit1/2_C-N_Hydrolase"/>
</dbReference>
<name>F1TA13_9FIRM</name>
<reference evidence="3" key="1">
    <citation type="submission" date="2009-07" db="EMBL/GenBank/DDBJ databases">
        <authorList>
            <consortium name="US DOE Joint Genome Institute (JGI-PGF)"/>
            <person name="Lucas S."/>
            <person name="Copeland A."/>
            <person name="Lapidus A."/>
            <person name="Glavina del Rio T."/>
            <person name="Tice H."/>
            <person name="Bruce D."/>
            <person name="Goodwin L."/>
            <person name="Pitluck S."/>
            <person name="Larimer F."/>
            <person name="Land M.L."/>
            <person name="Mouttaki H."/>
            <person name="He Z."/>
            <person name="Zhou J."/>
            <person name="Hemme C.L."/>
        </authorList>
    </citation>
    <scope>NUCLEOTIDE SEQUENCE [LARGE SCALE GENOMIC DNA]</scope>
    <source>
        <strain evidence="3">DSM 2782</strain>
    </source>
</reference>
<comment type="caution">
    <text evidence="3">The sequence shown here is derived from an EMBL/GenBank/DDBJ whole genome shotgun (WGS) entry which is preliminary data.</text>
</comment>
<dbReference type="PANTHER" id="PTHR23088:SF30">
    <property type="entry name" value="OMEGA-AMIDASE NIT2"/>
    <property type="match status" value="1"/>
</dbReference>
<organism evidence="3 4">
    <name type="scientific">Ruminiclostridium papyrosolvens DSM 2782</name>
    <dbReference type="NCBI Taxonomy" id="588581"/>
    <lineage>
        <taxon>Bacteria</taxon>
        <taxon>Bacillati</taxon>
        <taxon>Bacillota</taxon>
        <taxon>Clostridia</taxon>
        <taxon>Eubacteriales</taxon>
        <taxon>Oscillospiraceae</taxon>
        <taxon>Ruminiclostridium</taxon>
    </lineage>
</organism>
<dbReference type="Gene3D" id="3.60.110.10">
    <property type="entry name" value="Carbon-nitrogen hydrolase"/>
    <property type="match status" value="1"/>
</dbReference>
<gene>
    <name evidence="3" type="ORF">Cpap_3179</name>
</gene>
<keyword evidence="4" id="KW-1185">Reference proteome</keyword>
<dbReference type="eggNOG" id="COG0388">
    <property type="taxonomic scope" value="Bacteria"/>
</dbReference>
<dbReference type="GO" id="GO:0050152">
    <property type="term" value="F:omega-amidase activity"/>
    <property type="evidence" value="ECO:0007669"/>
    <property type="project" value="TreeGrafter"/>
</dbReference>
<reference evidence="3" key="2">
    <citation type="submission" date="2011-01" db="EMBL/GenBank/DDBJ databases">
        <title>The Non-contiguous Finished genome of Clostridium papyrosolvens.</title>
        <authorList>
            <person name="Lucas S."/>
            <person name="Copeland A."/>
            <person name="Lapidus A."/>
            <person name="Cheng J.-F."/>
            <person name="Goodwin L."/>
            <person name="Pitluck S."/>
            <person name="Misra M."/>
            <person name="Chertkov O."/>
            <person name="Detter J.C."/>
            <person name="Han C."/>
            <person name="Tapia R."/>
            <person name="Land M."/>
            <person name="Hauser L."/>
            <person name="Kyrpides N."/>
            <person name="Ivanova N."/>
            <person name="Pagani I."/>
            <person name="Mouttaki H."/>
            <person name="He Z."/>
            <person name="Zhou J."/>
            <person name="Hemme C.L."/>
            <person name="Woyke T."/>
        </authorList>
    </citation>
    <scope>NUCLEOTIDE SEQUENCE [LARGE SCALE GENOMIC DNA]</scope>
    <source>
        <strain evidence="3">DSM 2782</strain>
    </source>
</reference>
<dbReference type="EMBL" id="ACXX02000003">
    <property type="protein sequence ID" value="EGD48755.1"/>
    <property type="molecule type" value="Genomic_DNA"/>
</dbReference>
<dbReference type="AlphaFoldDB" id="F1TA13"/>
<dbReference type="STRING" id="588581.Cpap_3179"/>
<keyword evidence="1" id="KW-0378">Hydrolase</keyword>
<dbReference type="Pfam" id="PF00795">
    <property type="entry name" value="CN_hydrolase"/>
    <property type="match status" value="1"/>
</dbReference>
<dbReference type="OrthoDB" id="9811121at2"/>
<feature type="domain" description="CN hydrolase" evidence="2">
    <location>
        <begin position="5"/>
        <end position="250"/>
    </location>
</feature>
<sequence length="267" mass="29661">MNTKIRLGLCQMTVSDKKKDNLEKALSMLEECSKQGADIAILPEMFICPYDTKLFPLYAENVENSKTLSVISKSAKYNNMYIVAGTIPESNNGFIYNSSVMFDRQGNTIAKHRKVHLFDINVKDGISFRESDVLTAGRSVTVAETEFGCIGLAICFDMRFAGLYSEMTEKGAKIIITPASFNMTTGPAHWELLVRARALDNQVFHVAVSSARETSANYVSYGNSMVCDPWGSVISRAEEKEDILIADIDLNMVNSVRNQIPVNKIID</sequence>
<dbReference type="CDD" id="cd07572">
    <property type="entry name" value="nit"/>
    <property type="match status" value="1"/>
</dbReference>
<dbReference type="InterPro" id="IPR003010">
    <property type="entry name" value="C-N_Hydrolase"/>
</dbReference>
<dbReference type="PROSITE" id="PS50263">
    <property type="entry name" value="CN_HYDROLASE"/>
    <property type="match status" value="1"/>
</dbReference>
<evidence type="ECO:0000313" key="4">
    <source>
        <dbReference type="Proteomes" id="UP000003860"/>
    </source>
</evidence>
<dbReference type="GO" id="GO:0016746">
    <property type="term" value="F:acyltransferase activity"/>
    <property type="evidence" value="ECO:0007669"/>
    <property type="project" value="UniProtKB-KW"/>
</dbReference>
<protein>
    <submittedName>
        <fullName evidence="3">Nitrilase/cyanide hydratase and apolipoprotein N-acyltransferase</fullName>
    </submittedName>
</protein>
<dbReference type="PANTHER" id="PTHR23088">
    <property type="entry name" value="NITRILASE-RELATED"/>
    <property type="match status" value="1"/>
</dbReference>
<evidence type="ECO:0000313" key="3">
    <source>
        <dbReference type="EMBL" id="EGD48755.1"/>
    </source>
</evidence>